<dbReference type="AlphaFoldDB" id="A0A8J3VEZ4"/>
<protein>
    <submittedName>
        <fullName evidence="2">Uncharacterized protein</fullName>
    </submittedName>
</protein>
<evidence type="ECO:0000256" key="1">
    <source>
        <dbReference type="SAM" id="Phobius"/>
    </source>
</evidence>
<keyword evidence="3" id="KW-1185">Reference proteome</keyword>
<organism evidence="2 3">
    <name type="scientific">Rhizocola hellebori</name>
    <dbReference type="NCBI Taxonomy" id="1392758"/>
    <lineage>
        <taxon>Bacteria</taxon>
        <taxon>Bacillati</taxon>
        <taxon>Actinomycetota</taxon>
        <taxon>Actinomycetes</taxon>
        <taxon>Micromonosporales</taxon>
        <taxon>Micromonosporaceae</taxon>
        <taxon>Rhizocola</taxon>
    </lineage>
</organism>
<name>A0A8J3VEZ4_9ACTN</name>
<keyword evidence="1" id="KW-0472">Membrane</keyword>
<dbReference type="RefSeq" id="WP_203908799.1">
    <property type="nucleotide sequence ID" value="NZ_BONY01000015.1"/>
</dbReference>
<dbReference type="EMBL" id="BONY01000015">
    <property type="protein sequence ID" value="GIH04929.1"/>
    <property type="molecule type" value="Genomic_DNA"/>
</dbReference>
<feature type="transmembrane region" description="Helical" evidence="1">
    <location>
        <begin position="64"/>
        <end position="84"/>
    </location>
</feature>
<comment type="caution">
    <text evidence="2">The sequence shown here is derived from an EMBL/GenBank/DDBJ whole genome shotgun (WGS) entry which is preliminary data.</text>
</comment>
<evidence type="ECO:0000313" key="2">
    <source>
        <dbReference type="EMBL" id="GIH04929.1"/>
    </source>
</evidence>
<keyword evidence="1" id="KW-0812">Transmembrane</keyword>
<feature type="transmembrane region" description="Helical" evidence="1">
    <location>
        <begin position="324"/>
        <end position="347"/>
    </location>
</feature>
<keyword evidence="1" id="KW-1133">Transmembrane helix</keyword>
<evidence type="ECO:0000313" key="3">
    <source>
        <dbReference type="Proteomes" id="UP000612899"/>
    </source>
</evidence>
<proteinExistence type="predicted"/>
<reference evidence="2" key="1">
    <citation type="submission" date="2021-01" db="EMBL/GenBank/DDBJ databases">
        <title>Whole genome shotgun sequence of Rhizocola hellebori NBRC 109834.</title>
        <authorList>
            <person name="Komaki H."/>
            <person name="Tamura T."/>
        </authorList>
    </citation>
    <scope>NUCLEOTIDE SEQUENCE</scope>
    <source>
        <strain evidence="2">NBRC 109834</strain>
    </source>
</reference>
<accession>A0A8J3VEZ4</accession>
<gene>
    <name evidence="2" type="ORF">Rhe02_29960</name>
</gene>
<feature type="transmembrane region" description="Helical" evidence="1">
    <location>
        <begin position="245"/>
        <end position="267"/>
    </location>
</feature>
<feature type="transmembrane region" description="Helical" evidence="1">
    <location>
        <begin position="279"/>
        <end position="304"/>
    </location>
</feature>
<dbReference type="Proteomes" id="UP000612899">
    <property type="component" value="Unassembled WGS sequence"/>
</dbReference>
<sequence length="363" mass="39844">MTVMTGRYRLLLWAYPRDYRRERGVEMVSTLLDAGHARPGWRVTFNLVVHGMRCRLGRPASRSVALWAVLMSVVCGLYGSALGARVGWETARPLPERAEAAAIFTSIFPEHGVTGEIYRSKAMFTIYGEPLSLDNLDTLLSFDGGEYGLGDTNTSTSLPASTGQRAIIASALERLPANGWEASEPVTSNAAECATAACDPTTLPTQTLLTARRGDNILEIHTVSDPRLGQLRLAMSLSRATPWPVHPAAILGFVIGALATWLIFGWASRRNEYRPWQRSLSTVLFGFSMFMTAMPIVFTVPYQIDHHLSETHFRWHPLWEWLGQPAFSLIVLVGLGAALPTLALALLPRPALAQSHGAVDRGH</sequence>